<evidence type="ECO:0000313" key="1">
    <source>
        <dbReference type="EMBL" id="KAH3817073.1"/>
    </source>
</evidence>
<comment type="caution">
    <text evidence="1">The sequence shown here is derived from an EMBL/GenBank/DDBJ whole genome shotgun (WGS) entry which is preliminary data.</text>
</comment>
<dbReference type="Proteomes" id="UP000828390">
    <property type="component" value="Unassembled WGS sequence"/>
</dbReference>
<reference evidence="1" key="1">
    <citation type="journal article" date="2019" name="bioRxiv">
        <title>The Genome of the Zebra Mussel, Dreissena polymorpha: A Resource for Invasive Species Research.</title>
        <authorList>
            <person name="McCartney M.A."/>
            <person name="Auch B."/>
            <person name="Kono T."/>
            <person name="Mallez S."/>
            <person name="Zhang Y."/>
            <person name="Obille A."/>
            <person name="Becker A."/>
            <person name="Abrahante J.E."/>
            <person name="Garbe J."/>
            <person name="Badalamenti J.P."/>
            <person name="Herman A."/>
            <person name="Mangelson H."/>
            <person name="Liachko I."/>
            <person name="Sullivan S."/>
            <person name="Sone E.D."/>
            <person name="Koren S."/>
            <person name="Silverstein K.A.T."/>
            <person name="Beckman K.B."/>
            <person name="Gohl D.M."/>
        </authorList>
    </citation>
    <scope>NUCLEOTIDE SEQUENCE</scope>
    <source>
        <strain evidence="1">Duluth1</strain>
        <tissue evidence="1">Whole animal</tissue>
    </source>
</reference>
<sequence length="89" mass="10452">MLDDPIASTKRIRNPLPRLIQVLRQNSHSIHNEGKRTLFVYDRLNVDYTTFTVDKLPQAQHPINRHNAPRHKINMQVVYLVTEHCADLQ</sequence>
<reference evidence="1" key="2">
    <citation type="submission" date="2020-11" db="EMBL/GenBank/DDBJ databases">
        <authorList>
            <person name="McCartney M.A."/>
            <person name="Auch B."/>
            <person name="Kono T."/>
            <person name="Mallez S."/>
            <person name="Becker A."/>
            <person name="Gohl D.M."/>
            <person name="Silverstein K.A.T."/>
            <person name="Koren S."/>
            <person name="Bechman K.B."/>
            <person name="Herman A."/>
            <person name="Abrahante J.E."/>
            <person name="Garbe J."/>
        </authorList>
    </citation>
    <scope>NUCLEOTIDE SEQUENCE</scope>
    <source>
        <strain evidence="1">Duluth1</strain>
        <tissue evidence="1">Whole animal</tissue>
    </source>
</reference>
<gene>
    <name evidence="1" type="ORF">DPMN_118602</name>
</gene>
<keyword evidence="2" id="KW-1185">Reference proteome</keyword>
<accession>A0A9D4GHN6</accession>
<name>A0A9D4GHN6_DREPO</name>
<dbReference type="EMBL" id="JAIWYP010000005">
    <property type="protein sequence ID" value="KAH3817073.1"/>
    <property type="molecule type" value="Genomic_DNA"/>
</dbReference>
<proteinExistence type="predicted"/>
<organism evidence="1 2">
    <name type="scientific">Dreissena polymorpha</name>
    <name type="common">Zebra mussel</name>
    <name type="synonym">Mytilus polymorpha</name>
    <dbReference type="NCBI Taxonomy" id="45954"/>
    <lineage>
        <taxon>Eukaryota</taxon>
        <taxon>Metazoa</taxon>
        <taxon>Spiralia</taxon>
        <taxon>Lophotrochozoa</taxon>
        <taxon>Mollusca</taxon>
        <taxon>Bivalvia</taxon>
        <taxon>Autobranchia</taxon>
        <taxon>Heteroconchia</taxon>
        <taxon>Euheterodonta</taxon>
        <taxon>Imparidentia</taxon>
        <taxon>Neoheterodontei</taxon>
        <taxon>Myida</taxon>
        <taxon>Dreissenoidea</taxon>
        <taxon>Dreissenidae</taxon>
        <taxon>Dreissena</taxon>
    </lineage>
</organism>
<evidence type="ECO:0000313" key="2">
    <source>
        <dbReference type="Proteomes" id="UP000828390"/>
    </source>
</evidence>
<protein>
    <submittedName>
        <fullName evidence="1">Uncharacterized protein</fullName>
    </submittedName>
</protein>
<dbReference type="AlphaFoldDB" id="A0A9D4GHN6"/>